<evidence type="ECO:0000256" key="1">
    <source>
        <dbReference type="SAM" id="MobiDB-lite"/>
    </source>
</evidence>
<name>A0A0C9UQC0_SPHS4</name>
<protein>
    <submittedName>
        <fullName evidence="2">Uncharacterized protein</fullName>
    </submittedName>
</protein>
<feature type="region of interest" description="Disordered" evidence="1">
    <location>
        <begin position="140"/>
        <end position="159"/>
    </location>
</feature>
<feature type="region of interest" description="Disordered" evidence="1">
    <location>
        <begin position="58"/>
        <end position="85"/>
    </location>
</feature>
<dbReference type="Proteomes" id="UP000054279">
    <property type="component" value="Unassembled WGS sequence"/>
</dbReference>
<proteinExistence type="predicted"/>
<evidence type="ECO:0000313" key="3">
    <source>
        <dbReference type="Proteomes" id="UP000054279"/>
    </source>
</evidence>
<organism evidence="2 3">
    <name type="scientific">Sphaerobolus stellatus (strain SS14)</name>
    <dbReference type="NCBI Taxonomy" id="990650"/>
    <lineage>
        <taxon>Eukaryota</taxon>
        <taxon>Fungi</taxon>
        <taxon>Dikarya</taxon>
        <taxon>Basidiomycota</taxon>
        <taxon>Agaricomycotina</taxon>
        <taxon>Agaricomycetes</taxon>
        <taxon>Phallomycetidae</taxon>
        <taxon>Geastrales</taxon>
        <taxon>Sphaerobolaceae</taxon>
        <taxon>Sphaerobolus</taxon>
    </lineage>
</organism>
<sequence length="159" mass="17163">MSARKLFFSLQLPRHALPVLNNATRQVHAIFGPVEGGIDVKNVSSSFESGNVSATSRDVTLSDVESHPPDAGSMNSRAGKSQFRHTPRRNPTFITWLLLGMRRTQSSTASMISTMRFATVAFQRASTMVLTPLAFAHASTPSFHHGSSSSTSTFITAAP</sequence>
<dbReference type="HOGENOM" id="CLU_139923_0_0_1"/>
<dbReference type="AlphaFoldDB" id="A0A0C9UQC0"/>
<reference evidence="2 3" key="1">
    <citation type="submission" date="2014-06" db="EMBL/GenBank/DDBJ databases">
        <title>Evolutionary Origins and Diversification of the Mycorrhizal Mutualists.</title>
        <authorList>
            <consortium name="DOE Joint Genome Institute"/>
            <consortium name="Mycorrhizal Genomics Consortium"/>
            <person name="Kohler A."/>
            <person name="Kuo A."/>
            <person name="Nagy L.G."/>
            <person name="Floudas D."/>
            <person name="Copeland A."/>
            <person name="Barry K.W."/>
            <person name="Cichocki N."/>
            <person name="Veneault-Fourrey C."/>
            <person name="LaButti K."/>
            <person name="Lindquist E.A."/>
            <person name="Lipzen A."/>
            <person name="Lundell T."/>
            <person name="Morin E."/>
            <person name="Murat C."/>
            <person name="Riley R."/>
            <person name="Ohm R."/>
            <person name="Sun H."/>
            <person name="Tunlid A."/>
            <person name="Henrissat B."/>
            <person name="Grigoriev I.V."/>
            <person name="Hibbett D.S."/>
            <person name="Martin F."/>
        </authorList>
    </citation>
    <scope>NUCLEOTIDE SEQUENCE [LARGE SCALE GENOMIC DNA]</scope>
    <source>
        <strain evidence="2 3">SS14</strain>
    </source>
</reference>
<accession>A0A0C9UQC0</accession>
<gene>
    <name evidence="2" type="ORF">M422DRAFT_260740</name>
</gene>
<dbReference type="EMBL" id="KN837174">
    <property type="protein sequence ID" value="KIJ36879.1"/>
    <property type="molecule type" value="Genomic_DNA"/>
</dbReference>
<evidence type="ECO:0000313" key="2">
    <source>
        <dbReference type="EMBL" id="KIJ36879.1"/>
    </source>
</evidence>
<keyword evidence="3" id="KW-1185">Reference proteome</keyword>